<dbReference type="AlphaFoldDB" id="A0A8X8ZZR1"/>
<protein>
    <submittedName>
        <fullName evidence="1">Uncharacterized protein</fullName>
    </submittedName>
</protein>
<proteinExistence type="predicted"/>
<keyword evidence="2" id="KW-1185">Reference proteome</keyword>
<accession>A0A8X8ZZR1</accession>
<gene>
    <name evidence="1" type="ORF">SASPL_114845</name>
</gene>
<evidence type="ECO:0000313" key="1">
    <source>
        <dbReference type="EMBL" id="KAG6424427.1"/>
    </source>
</evidence>
<sequence>METSYREVIPSKKLGGTEVNLLLLTESVFSEFNPARLGRAPESRLFWTSKVWRDYPTSSFPFTPSAIPADADLALTAATSDADFFPSLQQTQVVAEFHQFVPQMPPPRPVCLLRDDENVGDEAVGAGCILGSGKGAEPAPRLLLLLADLRRPLPQSCCQTSLWIGAFFGDGGMR</sequence>
<reference evidence="1" key="1">
    <citation type="submission" date="2018-01" db="EMBL/GenBank/DDBJ databases">
        <authorList>
            <person name="Mao J.F."/>
        </authorList>
    </citation>
    <scope>NUCLEOTIDE SEQUENCE</scope>
    <source>
        <strain evidence="1">Huo1</strain>
        <tissue evidence="1">Leaf</tissue>
    </source>
</reference>
<evidence type="ECO:0000313" key="2">
    <source>
        <dbReference type="Proteomes" id="UP000298416"/>
    </source>
</evidence>
<dbReference type="EMBL" id="PNBA02000005">
    <property type="protein sequence ID" value="KAG6424427.1"/>
    <property type="molecule type" value="Genomic_DNA"/>
</dbReference>
<reference evidence="1" key="2">
    <citation type="submission" date="2020-08" db="EMBL/GenBank/DDBJ databases">
        <title>Plant Genome Project.</title>
        <authorList>
            <person name="Zhang R.-G."/>
        </authorList>
    </citation>
    <scope>NUCLEOTIDE SEQUENCE</scope>
    <source>
        <strain evidence="1">Huo1</strain>
        <tissue evidence="1">Leaf</tissue>
    </source>
</reference>
<dbReference type="Proteomes" id="UP000298416">
    <property type="component" value="Unassembled WGS sequence"/>
</dbReference>
<organism evidence="1">
    <name type="scientific">Salvia splendens</name>
    <name type="common">Scarlet sage</name>
    <dbReference type="NCBI Taxonomy" id="180675"/>
    <lineage>
        <taxon>Eukaryota</taxon>
        <taxon>Viridiplantae</taxon>
        <taxon>Streptophyta</taxon>
        <taxon>Embryophyta</taxon>
        <taxon>Tracheophyta</taxon>
        <taxon>Spermatophyta</taxon>
        <taxon>Magnoliopsida</taxon>
        <taxon>eudicotyledons</taxon>
        <taxon>Gunneridae</taxon>
        <taxon>Pentapetalae</taxon>
        <taxon>asterids</taxon>
        <taxon>lamiids</taxon>
        <taxon>Lamiales</taxon>
        <taxon>Lamiaceae</taxon>
        <taxon>Nepetoideae</taxon>
        <taxon>Mentheae</taxon>
        <taxon>Salviinae</taxon>
        <taxon>Salvia</taxon>
        <taxon>Salvia subgen. Calosphace</taxon>
        <taxon>core Calosphace</taxon>
    </lineage>
</organism>
<comment type="caution">
    <text evidence="1">The sequence shown here is derived from an EMBL/GenBank/DDBJ whole genome shotgun (WGS) entry which is preliminary data.</text>
</comment>
<name>A0A8X8ZZR1_SALSN</name>